<accession>A0A0E9T0B9</accession>
<dbReference type="AlphaFoldDB" id="A0A0E9T0B9"/>
<protein>
    <submittedName>
        <fullName evidence="1">Uncharacterized protein</fullName>
    </submittedName>
</protein>
<dbReference type="EMBL" id="GBXM01061571">
    <property type="protein sequence ID" value="JAH47006.1"/>
    <property type="molecule type" value="Transcribed_RNA"/>
</dbReference>
<reference evidence="1" key="2">
    <citation type="journal article" date="2015" name="Fish Shellfish Immunol.">
        <title>Early steps in the European eel (Anguilla anguilla)-Vibrio vulnificus interaction in the gills: Role of the RtxA13 toxin.</title>
        <authorList>
            <person name="Callol A."/>
            <person name="Pajuelo D."/>
            <person name="Ebbesson L."/>
            <person name="Teles M."/>
            <person name="MacKenzie S."/>
            <person name="Amaro C."/>
        </authorList>
    </citation>
    <scope>NUCLEOTIDE SEQUENCE</scope>
</reference>
<sequence>MISVQYFCSVNYECRVVILACFFAINE</sequence>
<name>A0A0E9T0B9_ANGAN</name>
<reference evidence="1" key="1">
    <citation type="submission" date="2014-11" db="EMBL/GenBank/DDBJ databases">
        <authorList>
            <person name="Amaro Gonzalez C."/>
        </authorList>
    </citation>
    <scope>NUCLEOTIDE SEQUENCE</scope>
</reference>
<proteinExistence type="predicted"/>
<organism evidence="1">
    <name type="scientific">Anguilla anguilla</name>
    <name type="common">European freshwater eel</name>
    <name type="synonym">Muraena anguilla</name>
    <dbReference type="NCBI Taxonomy" id="7936"/>
    <lineage>
        <taxon>Eukaryota</taxon>
        <taxon>Metazoa</taxon>
        <taxon>Chordata</taxon>
        <taxon>Craniata</taxon>
        <taxon>Vertebrata</taxon>
        <taxon>Euteleostomi</taxon>
        <taxon>Actinopterygii</taxon>
        <taxon>Neopterygii</taxon>
        <taxon>Teleostei</taxon>
        <taxon>Anguilliformes</taxon>
        <taxon>Anguillidae</taxon>
        <taxon>Anguilla</taxon>
    </lineage>
</organism>
<evidence type="ECO:0000313" key="1">
    <source>
        <dbReference type="EMBL" id="JAH47006.1"/>
    </source>
</evidence>